<dbReference type="KEGG" id="sari:H5J25_04620"/>
<dbReference type="AlphaFoldDB" id="A0A974NXW4"/>
<dbReference type="Proteomes" id="UP000595894">
    <property type="component" value="Chromosome"/>
</dbReference>
<dbReference type="EMBL" id="CP061035">
    <property type="protein sequence ID" value="QQV78833.1"/>
    <property type="molecule type" value="Genomic_DNA"/>
</dbReference>
<sequence length="224" mass="24234">MAESILVRVRRLLSARIEDSVDAMERANNDGVMREAIREVDRTIDAVRGDQERAMTRRLQAARQTEMIARKVEELTAKARFAVDGGRDDLAEGALKRQIDLEQQTSNLADVQDLAREEEAKLDESLAALRGRKAQMQEALAAFEIARADASMGGDGGFSQARHVEHKVEQAEAAFDRAMSGAGGVGFARGDVGALNSVAEIDAMQKNASVAQRLAALKQASKAA</sequence>
<keyword evidence="4" id="KW-1185">Reference proteome</keyword>
<gene>
    <name evidence="3" type="ORF">H5J25_04620</name>
</gene>
<evidence type="ECO:0000256" key="1">
    <source>
        <dbReference type="ARBA" id="ARBA00043985"/>
    </source>
</evidence>
<feature type="coiled-coil region" evidence="2">
    <location>
        <begin position="101"/>
        <end position="146"/>
    </location>
</feature>
<reference evidence="4" key="1">
    <citation type="submission" date="2020-09" db="EMBL/GenBank/DDBJ databases">
        <title>Sphingomonas sp., a new species isolated from pork steak.</title>
        <authorList>
            <person name="Heidler von Heilborn D."/>
        </authorList>
    </citation>
    <scope>NUCLEOTIDE SEQUENCE [LARGE SCALE GENOMIC DNA]</scope>
</reference>
<accession>A0A974NXW4</accession>
<dbReference type="Pfam" id="PF04012">
    <property type="entry name" value="PspA_IM30"/>
    <property type="match status" value="1"/>
</dbReference>
<protein>
    <submittedName>
        <fullName evidence="3">PspA/IM30 family protein</fullName>
    </submittedName>
</protein>
<keyword evidence="2" id="KW-0175">Coiled coil</keyword>
<comment type="similarity">
    <text evidence="1">Belongs to the PspA/Vipp/IM30 family.</text>
</comment>
<proteinExistence type="inferred from homology"/>
<name>A0A974NXW4_9SPHN</name>
<evidence type="ECO:0000313" key="3">
    <source>
        <dbReference type="EMBL" id="QQV78833.1"/>
    </source>
</evidence>
<dbReference type="InterPro" id="IPR007157">
    <property type="entry name" value="PspA_VIPP1"/>
</dbReference>
<evidence type="ECO:0000256" key="2">
    <source>
        <dbReference type="SAM" id="Coils"/>
    </source>
</evidence>
<evidence type="ECO:0000313" key="4">
    <source>
        <dbReference type="Proteomes" id="UP000595894"/>
    </source>
</evidence>
<organism evidence="3 4">
    <name type="scientific">Sphingomonas aliaeris</name>
    <dbReference type="NCBI Taxonomy" id="2759526"/>
    <lineage>
        <taxon>Bacteria</taxon>
        <taxon>Pseudomonadati</taxon>
        <taxon>Pseudomonadota</taxon>
        <taxon>Alphaproteobacteria</taxon>
        <taxon>Sphingomonadales</taxon>
        <taxon>Sphingomonadaceae</taxon>
        <taxon>Sphingomonas</taxon>
    </lineage>
</organism>